<feature type="transmembrane region" description="Helical" evidence="6">
    <location>
        <begin position="244"/>
        <end position="264"/>
    </location>
</feature>
<dbReference type="GO" id="GO:0016020">
    <property type="term" value="C:membrane"/>
    <property type="evidence" value="ECO:0007669"/>
    <property type="project" value="UniProtKB-SubCell"/>
</dbReference>
<feature type="transmembrane region" description="Helical" evidence="6">
    <location>
        <begin position="66"/>
        <end position="85"/>
    </location>
</feature>
<comment type="subcellular location">
    <subcellularLocation>
        <location evidence="1">Membrane</location>
        <topology evidence="1">Multi-pass membrane protein</topology>
    </subcellularLocation>
</comment>
<protein>
    <submittedName>
        <fullName evidence="7">Surfeit locus protein 4</fullName>
    </submittedName>
</protein>
<dbReference type="InterPro" id="IPR002995">
    <property type="entry name" value="Surf4"/>
</dbReference>
<accession>A0A6G1SIB1</accession>
<proteinExistence type="inferred from homology"/>
<keyword evidence="3 6" id="KW-0812">Transmembrane</keyword>
<feature type="transmembrane region" description="Helical" evidence="6">
    <location>
        <begin position="213"/>
        <end position="232"/>
    </location>
</feature>
<dbReference type="PROSITE" id="PS01339">
    <property type="entry name" value="SURF4"/>
    <property type="match status" value="1"/>
</dbReference>
<name>A0A6G1SIB1_9ACAR</name>
<evidence type="ECO:0000256" key="3">
    <source>
        <dbReference type="ARBA" id="ARBA00022692"/>
    </source>
</evidence>
<keyword evidence="5 6" id="KW-0472">Membrane</keyword>
<evidence type="ECO:0000256" key="6">
    <source>
        <dbReference type="SAM" id="Phobius"/>
    </source>
</evidence>
<organism evidence="7">
    <name type="scientific">Aceria tosichella</name>
    <name type="common">wheat curl mite</name>
    <dbReference type="NCBI Taxonomy" id="561515"/>
    <lineage>
        <taxon>Eukaryota</taxon>
        <taxon>Metazoa</taxon>
        <taxon>Ecdysozoa</taxon>
        <taxon>Arthropoda</taxon>
        <taxon>Chelicerata</taxon>
        <taxon>Arachnida</taxon>
        <taxon>Acari</taxon>
        <taxon>Acariformes</taxon>
        <taxon>Trombidiformes</taxon>
        <taxon>Prostigmata</taxon>
        <taxon>Eupodina</taxon>
        <taxon>Eriophyoidea</taxon>
        <taxon>Eriophyidae</taxon>
        <taxon>Eriophyinae</taxon>
        <taxon>Aceriini</taxon>
        <taxon>Aceria</taxon>
    </lineage>
</organism>
<dbReference type="AlphaFoldDB" id="A0A6G1SIB1"/>
<comment type="similarity">
    <text evidence="2">Belongs to the SURF4 family.</text>
</comment>
<evidence type="ECO:0000256" key="2">
    <source>
        <dbReference type="ARBA" id="ARBA00006945"/>
    </source>
</evidence>
<reference evidence="7" key="1">
    <citation type="submission" date="2018-10" db="EMBL/GenBank/DDBJ databases">
        <title>Transcriptome assembly of Aceria tosichella (Wheat curl mite) Type 2.</title>
        <authorList>
            <person name="Scully E.D."/>
            <person name="Geib S.M."/>
            <person name="Palmer N.A."/>
            <person name="Gupta A.K."/>
            <person name="Sarath G."/>
            <person name="Tatineni S."/>
        </authorList>
    </citation>
    <scope>NUCLEOTIDE SEQUENCE</scope>
    <source>
        <strain evidence="7">LincolnNE</strain>
    </source>
</reference>
<feature type="transmembrane region" description="Helical" evidence="6">
    <location>
        <begin position="185"/>
        <end position="206"/>
    </location>
</feature>
<evidence type="ECO:0000256" key="5">
    <source>
        <dbReference type="ARBA" id="ARBA00023136"/>
    </source>
</evidence>
<feature type="transmembrane region" description="Helical" evidence="6">
    <location>
        <begin position="97"/>
        <end position="116"/>
    </location>
</feature>
<dbReference type="EMBL" id="GGYP01005505">
    <property type="protein sequence ID" value="MDE50276.1"/>
    <property type="molecule type" value="Transcribed_RNA"/>
</dbReference>
<keyword evidence="4 6" id="KW-1133">Transmembrane helix</keyword>
<dbReference type="Pfam" id="PF02077">
    <property type="entry name" value="SURF4"/>
    <property type="match status" value="1"/>
</dbReference>
<gene>
    <name evidence="7" type="primary">Surf4</name>
    <name evidence="7" type="ORF">g.15125</name>
</gene>
<sequence>MDLNNPQFVQFTNKAEVFADVIIKHSRTILPTLGRLFLVSTFIEDGFRMWFQWGDQRDYISYHWELPMFVGTLFVIYNLFAQLGGSSMVLLRKNVRIACGILLSVVLVQTLAYNVLWTPNFFFRNLSLVGGLSLLFTETFESGRKSLFAGVPSLDNHDNHVNYLQLFGRTTLVFMFLTIQRWELSFFYIIETALACALMFAVTIGWKTKLSALALAGYLFFMNIWINAFWMLDYHSSHRDLYKYDFFQTLSIIGGLLLLISLGPGRVSLDHSRRNL</sequence>
<evidence type="ECO:0000256" key="1">
    <source>
        <dbReference type="ARBA" id="ARBA00004141"/>
    </source>
</evidence>
<evidence type="ECO:0000256" key="4">
    <source>
        <dbReference type="ARBA" id="ARBA00022989"/>
    </source>
</evidence>
<evidence type="ECO:0000313" key="7">
    <source>
        <dbReference type="EMBL" id="MDE50276.1"/>
    </source>
</evidence>